<proteinExistence type="predicted"/>
<accession>A0A328C2K5</accession>
<organism evidence="9 10">
    <name type="scientific">Lujinxingia litoralis</name>
    <dbReference type="NCBI Taxonomy" id="2211119"/>
    <lineage>
        <taxon>Bacteria</taxon>
        <taxon>Deltaproteobacteria</taxon>
        <taxon>Bradymonadales</taxon>
        <taxon>Lujinxingiaceae</taxon>
        <taxon>Lujinxingia</taxon>
    </lineage>
</organism>
<dbReference type="OrthoDB" id="9812433at2"/>
<keyword evidence="10" id="KW-1185">Reference proteome</keyword>
<dbReference type="NCBIfam" id="TIGR01007">
    <property type="entry name" value="eps_fam"/>
    <property type="match status" value="1"/>
</dbReference>
<dbReference type="AlphaFoldDB" id="A0A328C2K5"/>
<keyword evidence="7" id="KW-1133">Transmembrane helix</keyword>
<feature type="domain" description="AAA" evidence="8">
    <location>
        <begin position="545"/>
        <end position="674"/>
    </location>
</feature>
<dbReference type="PANTHER" id="PTHR32309:SF31">
    <property type="entry name" value="CAPSULAR EXOPOLYSACCHARIDE FAMILY"/>
    <property type="match status" value="1"/>
</dbReference>
<protein>
    <recommendedName>
        <fullName evidence="8">AAA domain-containing protein</fullName>
    </recommendedName>
</protein>
<dbReference type="SUPFAM" id="SSF52540">
    <property type="entry name" value="P-loop containing nucleoside triphosphate hydrolases"/>
    <property type="match status" value="1"/>
</dbReference>
<dbReference type="GO" id="GO:0005524">
    <property type="term" value="F:ATP binding"/>
    <property type="evidence" value="ECO:0007669"/>
    <property type="project" value="UniProtKB-KW"/>
</dbReference>
<dbReference type="FunFam" id="3.40.50.300:FF:000527">
    <property type="entry name" value="Tyrosine-protein kinase etk"/>
    <property type="match status" value="1"/>
</dbReference>
<dbReference type="InterPro" id="IPR027417">
    <property type="entry name" value="P-loop_NTPase"/>
</dbReference>
<evidence type="ECO:0000256" key="7">
    <source>
        <dbReference type="SAM" id="Phobius"/>
    </source>
</evidence>
<keyword evidence="6" id="KW-0175">Coiled coil</keyword>
<keyword evidence="2" id="KW-0547">Nucleotide-binding</keyword>
<dbReference type="GO" id="GO:0042802">
    <property type="term" value="F:identical protein binding"/>
    <property type="evidence" value="ECO:0007669"/>
    <property type="project" value="UniProtKB-ARBA"/>
</dbReference>
<keyword evidence="5" id="KW-0829">Tyrosine-protein kinase</keyword>
<evidence type="ECO:0000256" key="3">
    <source>
        <dbReference type="ARBA" id="ARBA00022777"/>
    </source>
</evidence>
<evidence type="ECO:0000313" key="9">
    <source>
        <dbReference type="EMBL" id="RAL20509.1"/>
    </source>
</evidence>
<keyword evidence="7" id="KW-0812">Transmembrane</keyword>
<dbReference type="Proteomes" id="UP000249169">
    <property type="component" value="Unassembled WGS sequence"/>
</dbReference>
<dbReference type="CDD" id="cd05387">
    <property type="entry name" value="BY-kinase"/>
    <property type="match status" value="1"/>
</dbReference>
<dbReference type="Pfam" id="PF13614">
    <property type="entry name" value="AAA_31"/>
    <property type="match status" value="1"/>
</dbReference>
<reference evidence="9 10" key="1">
    <citation type="submission" date="2018-05" db="EMBL/GenBank/DDBJ databases">
        <title>Lujinxingia marina gen. nov. sp. nov., a new facultative anaerobic member of the class Deltaproteobacteria, and proposal of Lujinxingaceae fam. nov.</title>
        <authorList>
            <person name="Li C.-M."/>
        </authorList>
    </citation>
    <scope>NUCLEOTIDE SEQUENCE [LARGE SCALE GENOMIC DNA]</scope>
    <source>
        <strain evidence="9 10">B210</strain>
    </source>
</reference>
<sequence>MSDQYGFQEPRSQSAPEERGESLGALIGRYWVLFRRFYWVLILTSIACVAAAYFWTDRQPRIYQATSKLIFHESRPNVFGKQFERVELVDPGGRWQFEQFWNTQKEVLGSKWFARRVVEREGLLDAPGFLPASAQQLDEDERMKRAVNTLQSVAVYSLQRDSRVGLIQVRYEDPELAARIADGISETYVEYIREFQTGGLRQLANWFDDYVSTKREELDQASSELQKYQRDNNILSHSFEDRREMAAEGLASVSEQHREVQARLFAEEALLNQLENMESSGEDLRALGDLVDSPALKRGLDRESELLERRAELTTRYLDEYPEVRAVDEQLAVVRQSIDEEIGRIRSAVANRAAVTRRNTESLQDEIERHKAEIAELNQIGFRYTEMRDSTETLRLHYESVLGRTNELDLNALYESEIIQVLENADVPSSPISPQVPLNLAVGLLLGLFVGGSIMVLIDALDTTVKTEDHVTKYTSRPILGMLPAVNASAVKGVEKFGVSALDTLTHTAPRSSFAEAIKTLRTNLMFMAPDNPPHVLLMTSPGPGEGKTLTSVNMAIALAQSGQRTLVIDSDMRRPRVHKALGMDNKVGLSEAIAGERPFTECVRPTGIENLEVMTCGPVPPNPSELLQTERFRKLVRDLRDNYDRVIFDSPPLAAVSDALVLSHSADVVLLILKFGQTRQELLRRSIEQLESIGAPFGGTVLNDIDENAGYGYAYYYRYRYDEPGDAPSKKGGKMAS</sequence>
<dbReference type="GO" id="GO:0005886">
    <property type="term" value="C:plasma membrane"/>
    <property type="evidence" value="ECO:0007669"/>
    <property type="project" value="UniProtKB-ARBA"/>
</dbReference>
<dbReference type="InterPro" id="IPR050445">
    <property type="entry name" value="Bact_polysacc_biosynth/exp"/>
</dbReference>
<dbReference type="InterPro" id="IPR025669">
    <property type="entry name" value="AAA_dom"/>
</dbReference>
<feature type="coiled-coil region" evidence="6">
    <location>
        <begin position="353"/>
        <end position="380"/>
    </location>
</feature>
<feature type="transmembrane region" description="Helical" evidence="7">
    <location>
        <begin position="37"/>
        <end position="55"/>
    </location>
</feature>
<dbReference type="InterPro" id="IPR005702">
    <property type="entry name" value="Wzc-like_C"/>
</dbReference>
<evidence type="ECO:0000256" key="4">
    <source>
        <dbReference type="ARBA" id="ARBA00022840"/>
    </source>
</evidence>
<gene>
    <name evidence="9" type="ORF">DL240_17060</name>
</gene>
<name>A0A328C2K5_9DELT</name>
<comment type="caution">
    <text evidence="9">The sequence shown here is derived from an EMBL/GenBank/DDBJ whole genome shotgun (WGS) entry which is preliminary data.</text>
</comment>
<dbReference type="GO" id="GO:0004713">
    <property type="term" value="F:protein tyrosine kinase activity"/>
    <property type="evidence" value="ECO:0007669"/>
    <property type="project" value="UniProtKB-KW"/>
</dbReference>
<keyword evidence="3" id="KW-0418">Kinase</keyword>
<evidence type="ECO:0000256" key="2">
    <source>
        <dbReference type="ARBA" id="ARBA00022741"/>
    </source>
</evidence>
<keyword evidence="4" id="KW-0067">ATP-binding</keyword>
<evidence type="ECO:0000259" key="8">
    <source>
        <dbReference type="Pfam" id="PF13614"/>
    </source>
</evidence>
<feature type="coiled-coil region" evidence="6">
    <location>
        <begin position="211"/>
        <end position="277"/>
    </location>
</feature>
<evidence type="ECO:0000256" key="6">
    <source>
        <dbReference type="SAM" id="Coils"/>
    </source>
</evidence>
<keyword evidence="1" id="KW-0808">Transferase</keyword>
<dbReference type="Gene3D" id="3.40.50.300">
    <property type="entry name" value="P-loop containing nucleotide triphosphate hydrolases"/>
    <property type="match status" value="1"/>
</dbReference>
<dbReference type="PANTHER" id="PTHR32309">
    <property type="entry name" value="TYROSINE-PROTEIN KINASE"/>
    <property type="match status" value="1"/>
</dbReference>
<evidence type="ECO:0000256" key="1">
    <source>
        <dbReference type="ARBA" id="ARBA00022679"/>
    </source>
</evidence>
<dbReference type="EMBL" id="QHKO01000010">
    <property type="protein sequence ID" value="RAL20509.1"/>
    <property type="molecule type" value="Genomic_DNA"/>
</dbReference>
<evidence type="ECO:0000256" key="5">
    <source>
        <dbReference type="ARBA" id="ARBA00023137"/>
    </source>
</evidence>
<evidence type="ECO:0000313" key="10">
    <source>
        <dbReference type="Proteomes" id="UP000249169"/>
    </source>
</evidence>
<keyword evidence="7" id="KW-0472">Membrane</keyword>
<dbReference type="RefSeq" id="WP_111731105.1">
    <property type="nucleotide sequence ID" value="NZ_QHKO01000010.1"/>
</dbReference>